<proteinExistence type="predicted"/>
<feature type="compositionally biased region" description="Polar residues" evidence="1">
    <location>
        <begin position="63"/>
        <end position="90"/>
    </location>
</feature>
<reference evidence="2" key="1">
    <citation type="journal article" date="2020" name="Cell">
        <title>Large-Scale Comparative Analyses of Tick Genomes Elucidate Their Genetic Diversity and Vector Capacities.</title>
        <authorList>
            <consortium name="Tick Genome and Microbiome Consortium (TIGMIC)"/>
            <person name="Jia N."/>
            <person name="Wang J."/>
            <person name="Shi W."/>
            <person name="Du L."/>
            <person name="Sun Y."/>
            <person name="Zhan W."/>
            <person name="Jiang J.F."/>
            <person name="Wang Q."/>
            <person name="Zhang B."/>
            <person name="Ji P."/>
            <person name="Bell-Sakyi L."/>
            <person name="Cui X.M."/>
            <person name="Yuan T.T."/>
            <person name="Jiang B.G."/>
            <person name="Yang W.F."/>
            <person name="Lam T.T."/>
            <person name="Chang Q.C."/>
            <person name="Ding S.J."/>
            <person name="Wang X.J."/>
            <person name="Zhu J.G."/>
            <person name="Ruan X.D."/>
            <person name="Zhao L."/>
            <person name="Wei J.T."/>
            <person name="Ye R.Z."/>
            <person name="Que T.C."/>
            <person name="Du C.H."/>
            <person name="Zhou Y.H."/>
            <person name="Cheng J.X."/>
            <person name="Dai P.F."/>
            <person name="Guo W.B."/>
            <person name="Han X.H."/>
            <person name="Huang E.J."/>
            <person name="Li L.F."/>
            <person name="Wei W."/>
            <person name="Gao Y.C."/>
            <person name="Liu J.Z."/>
            <person name="Shao H.Z."/>
            <person name="Wang X."/>
            <person name="Wang C.C."/>
            <person name="Yang T.C."/>
            <person name="Huo Q.B."/>
            <person name="Li W."/>
            <person name="Chen H.Y."/>
            <person name="Chen S.E."/>
            <person name="Zhou L.G."/>
            <person name="Ni X.B."/>
            <person name="Tian J.H."/>
            <person name="Sheng Y."/>
            <person name="Liu T."/>
            <person name="Pan Y.S."/>
            <person name="Xia L.Y."/>
            <person name="Li J."/>
            <person name="Zhao F."/>
            <person name="Cao W.C."/>
        </authorList>
    </citation>
    <scope>NUCLEOTIDE SEQUENCE</scope>
    <source>
        <strain evidence="2">Rmic-2018</strain>
    </source>
</reference>
<dbReference type="AlphaFoldDB" id="A0A9J6D739"/>
<feature type="region of interest" description="Disordered" evidence="1">
    <location>
        <begin position="213"/>
        <end position="237"/>
    </location>
</feature>
<evidence type="ECO:0000313" key="2">
    <source>
        <dbReference type="EMBL" id="KAH8009858.1"/>
    </source>
</evidence>
<gene>
    <name evidence="2" type="ORF">HPB51_020206</name>
</gene>
<organism evidence="2 3">
    <name type="scientific">Rhipicephalus microplus</name>
    <name type="common">Cattle tick</name>
    <name type="synonym">Boophilus microplus</name>
    <dbReference type="NCBI Taxonomy" id="6941"/>
    <lineage>
        <taxon>Eukaryota</taxon>
        <taxon>Metazoa</taxon>
        <taxon>Ecdysozoa</taxon>
        <taxon>Arthropoda</taxon>
        <taxon>Chelicerata</taxon>
        <taxon>Arachnida</taxon>
        <taxon>Acari</taxon>
        <taxon>Parasitiformes</taxon>
        <taxon>Ixodida</taxon>
        <taxon>Ixodoidea</taxon>
        <taxon>Ixodidae</taxon>
        <taxon>Rhipicephalinae</taxon>
        <taxon>Rhipicephalus</taxon>
        <taxon>Boophilus</taxon>
    </lineage>
</organism>
<accession>A0A9J6D739</accession>
<dbReference type="Proteomes" id="UP000821866">
    <property type="component" value="Chromosome 9"/>
</dbReference>
<dbReference type="EMBL" id="JABSTU010000011">
    <property type="protein sequence ID" value="KAH8009858.1"/>
    <property type="molecule type" value="Genomic_DNA"/>
</dbReference>
<feature type="compositionally biased region" description="Polar residues" evidence="1">
    <location>
        <begin position="213"/>
        <end position="233"/>
    </location>
</feature>
<evidence type="ECO:0000256" key="1">
    <source>
        <dbReference type="SAM" id="MobiDB-lite"/>
    </source>
</evidence>
<sequence length="400" mass="42119">MYRAPPSRVFGPLPGPARVWTSSLFLLEDFRAPVRPQAGPPGPFESTKQRGTTLTLTPRACTSTMQRPAQHSTPTTTDVLSVSPASSGRTADTAVPPLSTSGNVTSPAPTAIQQQAAFLNSAHGPATCNAGGVSATLSLIATQTPEPESRNTALALQSTTPAALPTLSASGLPIGNSESVDKRVSTSVVPSITEVLPSITSADYLSTEMDFTASQDNEDNTPSTEGSWNTVSANRKPASTAHPRSELIIVGIQLPPGTLTPKLPLYDLLSTIIAAANLSPKTSAEVTLQAKPAQSLVFLKMHSPLTAHLLLSLTSLELNGKQITIKPYAPSPPISCLGVIHNVGGHFTASQLLHDLESFTSDILAARMMGSSESVFIRIAGTIIPPFVYFKRVCFRCRPH</sequence>
<protein>
    <submittedName>
        <fullName evidence="2">Uncharacterized protein</fullName>
    </submittedName>
</protein>
<reference evidence="2" key="2">
    <citation type="submission" date="2021-09" db="EMBL/GenBank/DDBJ databases">
        <authorList>
            <person name="Jia N."/>
            <person name="Wang J."/>
            <person name="Shi W."/>
            <person name="Du L."/>
            <person name="Sun Y."/>
            <person name="Zhan W."/>
            <person name="Jiang J."/>
            <person name="Wang Q."/>
            <person name="Zhang B."/>
            <person name="Ji P."/>
            <person name="Sakyi L.B."/>
            <person name="Cui X."/>
            <person name="Yuan T."/>
            <person name="Jiang B."/>
            <person name="Yang W."/>
            <person name="Lam T.T.-Y."/>
            <person name="Chang Q."/>
            <person name="Ding S."/>
            <person name="Wang X."/>
            <person name="Zhu J."/>
            <person name="Ruan X."/>
            <person name="Zhao L."/>
            <person name="Wei J."/>
            <person name="Que T."/>
            <person name="Du C."/>
            <person name="Cheng J."/>
            <person name="Dai P."/>
            <person name="Han X."/>
            <person name="Huang E."/>
            <person name="Gao Y."/>
            <person name="Liu J."/>
            <person name="Shao H."/>
            <person name="Ye R."/>
            <person name="Li L."/>
            <person name="Wei W."/>
            <person name="Wang X."/>
            <person name="Wang C."/>
            <person name="Huo Q."/>
            <person name="Li W."/>
            <person name="Guo W."/>
            <person name="Chen H."/>
            <person name="Chen S."/>
            <person name="Zhou L."/>
            <person name="Zhou L."/>
            <person name="Ni X."/>
            <person name="Tian J."/>
            <person name="Zhou Y."/>
            <person name="Sheng Y."/>
            <person name="Liu T."/>
            <person name="Pan Y."/>
            <person name="Xia L."/>
            <person name="Li J."/>
            <person name="Zhao F."/>
            <person name="Cao W."/>
        </authorList>
    </citation>
    <scope>NUCLEOTIDE SEQUENCE</scope>
    <source>
        <strain evidence="2">Rmic-2018</strain>
        <tissue evidence="2">Larvae</tissue>
    </source>
</reference>
<evidence type="ECO:0000313" key="3">
    <source>
        <dbReference type="Proteomes" id="UP000821866"/>
    </source>
</evidence>
<keyword evidence="3" id="KW-1185">Reference proteome</keyword>
<name>A0A9J6D739_RHIMP</name>
<feature type="region of interest" description="Disordered" evidence="1">
    <location>
        <begin position="63"/>
        <end position="106"/>
    </location>
</feature>
<comment type="caution">
    <text evidence="2">The sequence shown here is derived from an EMBL/GenBank/DDBJ whole genome shotgun (WGS) entry which is preliminary data.</text>
</comment>